<organism evidence="2 3">
    <name type="scientific">Alteromonas profundi</name>
    <dbReference type="NCBI Taxonomy" id="2696062"/>
    <lineage>
        <taxon>Bacteria</taxon>
        <taxon>Pseudomonadati</taxon>
        <taxon>Pseudomonadota</taxon>
        <taxon>Gammaproteobacteria</taxon>
        <taxon>Alteromonadales</taxon>
        <taxon>Alteromonadaceae</taxon>
        <taxon>Alteromonas/Salinimonas group</taxon>
        <taxon>Alteromonas</taxon>
    </lineage>
</organism>
<feature type="compositionally biased region" description="Basic and acidic residues" evidence="1">
    <location>
        <begin position="20"/>
        <end position="38"/>
    </location>
</feature>
<name>A0A7X5LQ06_9ALTE</name>
<protein>
    <submittedName>
        <fullName evidence="2">Uncharacterized protein</fullName>
    </submittedName>
</protein>
<evidence type="ECO:0000313" key="3">
    <source>
        <dbReference type="Proteomes" id="UP000470213"/>
    </source>
</evidence>
<evidence type="ECO:0000256" key="1">
    <source>
        <dbReference type="SAM" id="MobiDB-lite"/>
    </source>
</evidence>
<dbReference type="RefSeq" id="WP_163087532.1">
    <property type="nucleotide sequence ID" value="NZ_JAAAWN010000025.1"/>
</dbReference>
<feature type="region of interest" description="Disordered" evidence="1">
    <location>
        <begin position="20"/>
        <end position="67"/>
    </location>
</feature>
<gene>
    <name evidence="2" type="ORF">GTH32_15780</name>
</gene>
<dbReference type="Proteomes" id="UP000470213">
    <property type="component" value="Unassembled WGS sequence"/>
</dbReference>
<sequence length="67" mass="7363">MQISSNTPIYQTIVNDKLEKNHQTAEAETSNCKRKEAEESTIAESNKVEGGDQAAPSEIRQSISVKV</sequence>
<keyword evidence="3" id="KW-1185">Reference proteome</keyword>
<proteinExistence type="predicted"/>
<dbReference type="EMBL" id="JAAAWN010000025">
    <property type="protein sequence ID" value="NDV92635.1"/>
    <property type="molecule type" value="Genomic_DNA"/>
</dbReference>
<accession>A0A7X5LQ06</accession>
<reference evidence="2 3" key="1">
    <citation type="submission" date="2020-01" db="EMBL/GenBank/DDBJ databases">
        <authorList>
            <person name="Chen J."/>
            <person name="Zhu S."/>
            <person name="Yang J."/>
        </authorList>
    </citation>
    <scope>NUCLEOTIDE SEQUENCE [LARGE SCALE GENOMIC DNA]</scope>
    <source>
        <strain evidence="2 3">345S023</strain>
    </source>
</reference>
<comment type="caution">
    <text evidence="2">The sequence shown here is derived from an EMBL/GenBank/DDBJ whole genome shotgun (WGS) entry which is preliminary data.</text>
</comment>
<dbReference type="AlphaFoldDB" id="A0A7X5LQ06"/>
<evidence type="ECO:0000313" key="2">
    <source>
        <dbReference type="EMBL" id="NDV92635.1"/>
    </source>
</evidence>